<name>A0A2T2XJ75_9FIRM</name>
<protein>
    <submittedName>
        <fullName evidence="2">Uncharacterized protein</fullName>
    </submittedName>
</protein>
<keyword evidence="1" id="KW-1133">Transmembrane helix</keyword>
<keyword evidence="1" id="KW-0472">Membrane</keyword>
<feature type="transmembrane region" description="Helical" evidence="1">
    <location>
        <begin position="38"/>
        <end position="62"/>
    </location>
</feature>
<dbReference type="AlphaFoldDB" id="A0A2T2XJ75"/>
<proteinExistence type="predicted"/>
<reference evidence="2 3" key="1">
    <citation type="journal article" date="2014" name="BMC Genomics">
        <title>Comparison of environmental and isolate Sulfobacillus genomes reveals diverse carbon, sulfur, nitrogen, and hydrogen metabolisms.</title>
        <authorList>
            <person name="Justice N.B."/>
            <person name="Norman A."/>
            <person name="Brown C.T."/>
            <person name="Singh A."/>
            <person name="Thomas B.C."/>
            <person name="Banfield J.F."/>
        </authorList>
    </citation>
    <scope>NUCLEOTIDE SEQUENCE [LARGE SCALE GENOMIC DNA]</scope>
    <source>
        <strain evidence="2">AMDSBA4</strain>
    </source>
</reference>
<organism evidence="2 3">
    <name type="scientific">Sulfobacillus benefaciens</name>
    <dbReference type="NCBI Taxonomy" id="453960"/>
    <lineage>
        <taxon>Bacteria</taxon>
        <taxon>Bacillati</taxon>
        <taxon>Bacillota</taxon>
        <taxon>Clostridia</taxon>
        <taxon>Eubacteriales</taxon>
        <taxon>Clostridiales Family XVII. Incertae Sedis</taxon>
        <taxon>Sulfobacillus</taxon>
    </lineage>
</organism>
<dbReference type="EMBL" id="PXYW01000008">
    <property type="protein sequence ID" value="PSR34543.1"/>
    <property type="molecule type" value="Genomic_DNA"/>
</dbReference>
<evidence type="ECO:0000256" key="1">
    <source>
        <dbReference type="SAM" id="Phobius"/>
    </source>
</evidence>
<gene>
    <name evidence="2" type="ORF">C7B46_05295</name>
</gene>
<sequence>MVSWIALGLAIVFVFLGALVQKRLFETWQLPSYLQNRWIRYLIMAFVVIAFGVPSMDGYLWLAPIYGFVLGILGGKQQAWVEATRDR</sequence>
<comment type="caution">
    <text evidence="2">The sequence shown here is derived from an EMBL/GenBank/DDBJ whole genome shotgun (WGS) entry which is preliminary data.</text>
</comment>
<dbReference type="Proteomes" id="UP000242972">
    <property type="component" value="Unassembled WGS sequence"/>
</dbReference>
<evidence type="ECO:0000313" key="2">
    <source>
        <dbReference type="EMBL" id="PSR34543.1"/>
    </source>
</evidence>
<keyword evidence="1" id="KW-0812">Transmembrane</keyword>
<evidence type="ECO:0000313" key="3">
    <source>
        <dbReference type="Proteomes" id="UP000242972"/>
    </source>
</evidence>
<accession>A0A2T2XJ75</accession>